<organism evidence="1 2">
    <name type="scientific">Streptomyces klenkii</name>
    <dbReference type="NCBI Taxonomy" id="1420899"/>
    <lineage>
        <taxon>Bacteria</taxon>
        <taxon>Bacillati</taxon>
        <taxon>Actinomycetota</taxon>
        <taxon>Actinomycetes</taxon>
        <taxon>Kitasatosporales</taxon>
        <taxon>Streptomycetaceae</taxon>
        <taxon>Streptomyces</taxon>
    </lineage>
</organism>
<dbReference type="RefSeq" id="WP_120759418.1">
    <property type="nucleotide sequence ID" value="NZ_RBAM01000024.1"/>
</dbReference>
<comment type="caution">
    <text evidence="1">The sequence shown here is derived from an EMBL/GenBank/DDBJ whole genome shotgun (WGS) entry which is preliminary data.</text>
</comment>
<dbReference type="Proteomes" id="UP000270343">
    <property type="component" value="Unassembled WGS sequence"/>
</dbReference>
<evidence type="ECO:0000313" key="1">
    <source>
        <dbReference type="EMBL" id="RKN61912.1"/>
    </source>
</evidence>
<name>A0A3B0AMR1_9ACTN</name>
<gene>
    <name evidence="1" type="ORF">D7231_32085</name>
</gene>
<dbReference type="EMBL" id="RBAM01000024">
    <property type="protein sequence ID" value="RKN61912.1"/>
    <property type="molecule type" value="Genomic_DNA"/>
</dbReference>
<reference evidence="1 2" key="1">
    <citation type="journal article" date="2015" name="Antonie Van Leeuwenhoek">
        <title>Streptomyces klenkii sp. nov., isolated from deep marine sediment.</title>
        <authorList>
            <person name="Veyisoglu A."/>
            <person name="Sahin N."/>
        </authorList>
    </citation>
    <scope>NUCLEOTIDE SEQUENCE [LARGE SCALE GENOMIC DNA]</scope>
    <source>
        <strain evidence="1 2">KCTC 29202</strain>
    </source>
</reference>
<evidence type="ECO:0000313" key="2">
    <source>
        <dbReference type="Proteomes" id="UP000270343"/>
    </source>
</evidence>
<protein>
    <submittedName>
        <fullName evidence="1">Uncharacterized protein</fullName>
    </submittedName>
</protein>
<accession>A0A3B0AMR1</accession>
<dbReference type="AlphaFoldDB" id="A0A3B0AMR1"/>
<proteinExistence type="predicted"/>
<sequence length="88" mass="8900">MSARVIPLHGSPQAAPPVPVVVPPADFIRTPDGVLWVLSALSEAGRGLPAPEYAPGPVPEHVLRPEAELLAAGGRGLLVRVEAAGGAS</sequence>
<keyword evidence="2" id="KW-1185">Reference proteome</keyword>